<dbReference type="EMBL" id="GBXM01025764">
    <property type="protein sequence ID" value="JAH82813.1"/>
    <property type="molecule type" value="Transcribed_RNA"/>
</dbReference>
<accession>A0A0E9W025</accession>
<sequence length="76" mass="8666">MEMTGWSGAGCRRWGVRRERVLSLSCIVMRRDVSQPAASRSLSRYQGLRSDQRGSALLESVRLAFSARGLVRLRRR</sequence>
<reference evidence="1" key="1">
    <citation type="submission" date="2014-11" db="EMBL/GenBank/DDBJ databases">
        <authorList>
            <person name="Amaro Gonzalez C."/>
        </authorList>
    </citation>
    <scope>NUCLEOTIDE SEQUENCE</scope>
</reference>
<protein>
    <submittedName>
        <fullName evidence="1">Uncharacterized protein</fullName>
    </submittedName>
</protein>
<proteinExistence type="predicted"/>
<reference evidence="1" key="2">
    <citation type="journal article" date="2015" name="Fish Shellfish Immunol.">
        <title>Early steps in the European eel (Anguilla anguilla)-Vibrio vulnificus interaction in the gills: Role of the RtxA13 toxin.</title>
        <authorList>
            <person name="Callol A."/>
            <person name="Pajuelo D."/>
            <person name="Ebbesson L."/>
            <person name="Teles M."/>
            <person name="MacKenzie S."/>
            <person name="Amaro C."/>
        </authorList>
    </citation>
    <scope>NUCLEOTIDE SEQUENCE</scope>
</reference>
<dbReference type="AlphaFoldDB" id="A0A0E9W025"/>
<name>A0A0E9W025_ANGAN</name>
<evidence type="ECO:0000313" key="1">
    <source>
        <dbReference type="EMBL" id="JAH82813.1"/>
    </source>
</evidence>
<organism evidence="1">
    <name type="scientific">Anguilla anguilla</name>
    <name type="common">European freshwater eel</name>
    <name type="synonym">Muraena anguilla</name>
    <dbReference type="NCBI Taxonomy" id="7936"/>
    <lineage>
        <taxon>Eukaryota</taxon>
        <taxon>Metazoa</taxon>
        <taxon>Chordata</taxon>
        <taxon>Craniata</taxon>
        <taxon>Vertebrata</taxon>
        <taxon>Euteleostomi</taxon>
        <taxon>Actinopterygii</taxon>
        <taxon>Neopterygii</taxon>
        <taxon>Teleostei</taxon>
        <taxon>Anguilliformes</taxon>
        <taxon>Anguillidae</taxon>
        <taxon>Anguilla</taxon>
    </lineage>
</organism>